<dbReference type="Pfam" id="PF07729">
    <property type="entry name" value="FCD"/>
    <property type="match status" value="1"/>
</dbReference>
<evidence type="ECO:0000256" key="1">
    <source>
        <dbReference type="ARBA" id="ARBA00023015"/>
    </source>
</evidence>
<dbReference type="Gene3D" id="1.20.120.530">
    <property type="entry name" value="GntR ligand-binding domain-like"/>
    <property type="match status" value="1"/>
</dbReference>
<proteinExistence type="predicted"/>
<dbReference type="PANTHER" id="PTHR43537">
    <property type="entry name" value="TRANSCRIPTIONAL REGULATOR, GNTR FAMILY"/>
    <property type="match status" value="1"/>
</dbReference>
<dbReference type="RefSeq" id="WP_149326801.1">
    <property type="nucleotide sequence ID" value="NZ_VTPY01000001.1"/>
</dbReference>
<evidence type="ECO:0000313" key="5">
    <source>
        <dbReference type="EMBL" id="KAA0014591.1"/>
    </source>
</evidence>
<keyword evidence="2" id="KW-0238">DNA-binding</keyword>
<dbReference type="Pfam" id="PF00392">
    <property type="entry name" value="GntR"/>
    <property type="match status" value="1"/>
</dbReference>
<dbReference type="SUPFAM" id="SSF48008">
    <property type="entry name" value="GntR ligand-binding domain-like"/>
    <property type="match status" value="1"/>
</dbReference>
<dbReference type="InterPro" id="IPR036390">
    <property type="entry name" value="WH_DNA-bd_sf"/>
</dbReference>
<dbReference type="AlphaFoldDB" id="A0A7V7G481"/>
<protein>
    <submittedName>
        <fullName evidence="5">GntR family transcriptional regulator</fullName>
    </submittedName>
</protein>
<keyword evidence="3" id="KW-0804">Transcription</keyword>
<dbReference type="CDD" id="cd07377">
    <property type="entry name" value="WHTH_GntR"/>
    <property type="match status" value="1"/>
</dbReference>
<keyword evidence="1" id="KW-0805">Transcription regulation</keyword>
<feature type="domain" description="HTH gntR-type" evidence="4">
    <location>
        <begin position="3"/>
        <end position="70"/>
    </location>
</feature>
<dbReference type="PRINTS" id="PR00035">
    <property type="entry name" value="HTHGNTR"/>
</dbReference>
<dbReference type="PANTHER" id="PTHR43537:SF51">
    <property type="entry name" value="HTH-TYPE TRANSCRIPTIONAL REGULATOR LGOR-RELATED"/>
    <property type="match status" value="1"/>
</dbReference>
<accession>A0A7V7G481</accession>
<evidence type="ECO:0000256" key="3">
    <source>
        <dbReference type="ARBA" id="ARBA00023163"/>
    </source>
</evidence>
<dbReference type="GO" id="GO:0003700">
    <property type="term" value="F:DNA-binding transcription factor activity"/>
    <property type="evidence" value="ECO:0007669"/>
    <property type="project" value="InterPro"/>
</dbReference>
<comment type="caution">
    <text evidence="5">The sequence shown here is derived from an EMBL/GenBank/DDBJ whole genome shotgun (WGS) entry which is preliminary data.</text>
</comment>
<dbReference type="SUPFAM" id="SSF46785">
    <property type="entry name" value="Winged helix' DNA-binding domain"/>
    <property type="match status" value="1"/>
</dbReference>
<name>A0A7V7G481_9GAMM</name>
<organism evidence="5 6">
    <name type="scientific">Billgrantia pellis</name>
    <dbReference type="NCBI Taxonomy" id="2606936"/>
    <lineage>
        <taxon>Bacteria</taxon>
        <taxon>Pseudomonadati</taxon>
        <taxon>Pseudomonadota</taxon>
        <taxon>Gammaproteobacteria</taxon>
        <taxon>Oceanospirillales</taxon>
        <taxon>Halomonadaceae</taxon>
        <taxon>Billgrantia</taxon>
    </lineage>
</organism>
<gene>
    <name evidence="5" type="ORF">F0A17_02800</name>
</gene>
<dbReference type="InterPro" id="IPR011711">
    <property type="entry name" value="GntR_C"/>
</dbReference>
<dbReference type="InterPro" id="IPR000524">
    <property type="entry name" value="Tscrpt_reg_HTH_GntR"/>
</dbReference>
<evidence type="ECO:0000313" key="6">
    <source>
        <dbReference type="Proteomes" id="UP000486760"/>
    </source>
</evidence>
<keyword evidence="6" id="KW-1185">Reference proteome</keyword>
<evidence type="ECO:0000259" key="4">
    <source>
        <dbReference type="PROSITE" id="PS50949"/>
    </source>
</evidence>
<dbReference type="GO" id="GO:0003677">
    <property type="term" value="F:DNA binding"/>
    <property type="evidence" value="ECO:0007669"/>
    <property type="project" value="UniProtKB-KW"/>
</dbReference>
<dbReference type="Proteomes" id="UP000486760">
    <property type="component" value="Unassembled WGS sequence"/>
</dbReference>
<dbReference type="SMART" id="SM00345">
    <property type="entry name" value="HTH_GNTR"/>
    <property type="match status" value="1"/>
</dbReference>
<dbReference type="EMBL" id="VTPY01000001">
    <property type="protein sequence ID" value="KAA0014591.1"/>
    <property type="molecule type" value="Genomic_DNA"/>
</dbReference>
<reference evidence="5 6" key="1">
    <citation type="submission" date="2019-08" db="EMBL/GenBank/DDBJ databases">
        <title>Bioinformatics analysis of the strain L3 and L5.</title>
        <authorList>
            <person name="Li X."/>
        </authorList>
    </citation>
    <scope>NUCLEOTIDE SEQUENCE [LARGE SCALE GENOMIC DNA]</scope>
    <source>
        <strain evidence="5 6">L5</strain>
    </source>
</reference>
<sequence>MSTTSTVEVTTVLREHIMSGQIHPGEKLQQQRLAQALGVSRTPLRTALANLAQEGLLQYEPNRGYTVRAFKRKDIIDGFAARAVLEGLAAATVARQGMSDDALQDLASLLTIGDTALAKGRLDPDDLDDYRTMNVNFHQRIIEEARNSWVEELVRHTQLIPFASNRMIVWQDYSIMVRSHDDHHRLVDAISRRDVARADYLLREHINFAGDYVAKCIEDGRITTGFSKHRRNIA</sequence>
<dbReference type="Gene3D" id="1.10.10.10">
    <property type="entry name" value="Winged helix-like DNA-binding domain superfamily/Winged helix DNA-binding domain"/>
    <property type="match status" value="1"/>
</dbReference>
<dbReference type="InterPro" id="IPR036388">
    <property type="entry name" value="WH-like_DNA-bd_sf"/>
</dbReference>
<dbReference type="SMART" id="SM00895">
    <property type="entry name" value="FCD"/>
    <property type="match status" value="1"/>
</dbReference>
<dbReference type="InterPro" id="IPR008920">
    <property type="entry name" value="TF_FadR/GntR_C"/>
</dbReference>
<evidence type="ECO:0000256" key="2">
    <source>
        <dbReference type="ARBA" id="ARBA00023125"/>
    </source>
</evidence>
<dbReference type="PROSITE" id="PS50949">
    <property type="entry name" value="HTH_GNTR"/>
    <property type="match status" value="1"/>
</dbReference>